<dbReference type="Pfam" id="PF05920">
    <property type="entry name" value="Homeobox_KN"/>
    <property type="match status" value="1"/>
</dbReference>
<keyword evidence="2 4" id="KW-0371">Homeobox</keyword>
<dbReference type="InterPro" id="IPR050224">
    <property type="entry name" value="TALE_homeobox"/>
</dbReference>
<gene>
    <name evidence="8" type="ORF">AKO1_006063</name>
</gene>
<feature type="region of interest" description="Disordered" evidence="6">
    <location>
        <begin position="85"/>
        <end position="104"/>
    </location>
</feature>
<accession>A0AAW2YIE5</accession>
<dbReference type="SMART" id="SM00389">
    <property type="entry name" value="HOX"/>
    <property type="match status" value="1"/>
</dbReference>
<dbReference type="InterPro" id="IPR001356">
    <property type="entry name" value="HD"/>
</dbReference>
<evidence type="ECO:0000256" key="1">
    <source>
        <dbReference type="ARBA" id="ARBA00023125"/>
    </source>
</evidence>
<dbReference type="EMBL" id="JAOPGA020000059">
    <property type="protein sequence ID" value="KAL0476566.1"/>
    <property type="molecule type" value="Genomic_DNA"/>
</dbReference>
<keyword evidence="9" id="KW-1185">Reference proteome</keyword>
<organism evidence="8 9">
    <name type="scientific">Acrasis kona</name>
    <dbReference type="NCBI Taxonomy" id="1008807"/>
    <lineage>
        <taxon>Eukaryota</taxon>
        <taxon>Discoba</taxon>
        <taxon>Heterolobosea</taxon>
        <taxon>Tetramitia</taxon>
        <taxon>Eutetramitia</taxon>
        <taxon>Acrasidae</taxon>
        <taxon>Acrasis</taxon>
    </lineage>
</organism>
<dbReference type="AlphaFoldDB" id="A0AAW2YIE5"/>
<evidence type="ECO:0000259" key="7">
    <source>
        <dbReference type="PROSITE" id="PS50071"/>
    </source>
</evidence>
<evidence type="ECO:0000313" key="9">
    <source>
        <dbReference type="Proteomes" id="UP001431209"/>
    </source>
</evidence>
<keyword evidence="5" id="KW-0175">Coiled coil</keyword>
<dbReference type="CDD" id="cd00086">
    <property type="entry name" value="homeodomain"/>
    <property type="match status" value="1"/>
</dbReference>
<comment type="subcellular location">
    <subcellularLocation>
        <location evidence="4">Nucleus</location>
    </subcellularLocation>
</comment>
<feature type="compositionally biased region" description="Acidic residues" evidence="6">
    <location>
        <begin position="91"/>
        <end position="104"/>
    </location>
</feature>
<dbReference type="Gene3D" id="1.10.10.60">
    <property type="entry name" value="Homeodomain-like"/>
    <property type="match status" value="1"/>
</dbReference>
<dbReference type="GO" id="GO:0005634">
    <property type="term" value="C:nucleus"/>
    <property type="evidence" value="ECO:0007669"/>
    <property type="project" value="UniProtKB-SubCell"/>
</dbReference>
<comment type="caution">
    <text evidence="8">The sequence shown here is derived from an EMBL/GenBank/DDBJ whole genome shotgun (WGS) entry which is preliminary data.</text>
</comment>
<dbReference type="SUPFAM" id="SSF46689">
    <property type="entry name" value="Homeodomain-like"/>
    <property type="match status" value="1"/>
</dbReference>
<dbReference type="InterPro" id="IPR008422">
    <property type="entry name" value="KN_HD"/>
</dbReference>
<dbReference type="Proteomes" id="UP001431209">
    <property type="component" value="Unassembled WGS sequence"/>
</dbReference>
<sequence>MLQQSLQNNYLQSQNDKWRHHQYSQPVYIHPQNVPEMDLCNQYLPPMNADQSLKVEEDTQEKIIDPLEYLNHGSDEEDSIVENHEAPLEESSGEEVNEDDEDDEGVVMSNGDINFNFFAQTIRFNTTINRGNLPKHAVEILKQWLFDHFQRPYPTDEEKNELASTTKLNLTQVNNWFINARRRIWKPIVKKQHLRQAGMTNTTNLSHHSVSDPTTQPLPVDPTTQNTFPSEPINIDPTQNKLQIMEDVERLRMENQDIRRTLEKKFKEMDATLSISKERSNHLLRKINNNEQETKKLKNESKQLSHQVLCSYEDDIKTITHHHKSSAFTKVRPTPVYEISEILVGFFAGDISDADDSENAQECVSEKKKQRKKRKTREEVDGGGGDGDGNPKKTKKQRKKNSDKNVTSTD</sequence>
<evidence type="ECO:0000256" key="4">
    <source>
        <dbReference type="PROSITE-ProRule" id="PRU00108"/>
    </source>
</evidence>
<name>A0AAW2YIE5_9EUKA</name>
<dbReference type="PROSITE" id="PS50071">
    <property type="entry name" value="HOMEOBOX_2"/>
    <property type="match status" value="1"/>
</dbReference>
<reference evidence="8 9" key="1">
    <citation type="submission" date="2024-03" db="EMBL/GenBank/DDBJ databases">
        <title>The Acrasis kona genome and developmental transcriptomes reveal deep origins of eukaryotic multicellular pathways.</title>
        <authorList>
            <person name="Sheikh S."/>
            <person name="Fu C.-J."/>
            <person name="Brown M.W."/>
            <person name="Baldauf S.L."/>
        </authorList>
    </citation>
    <scope>NUCLEOTIDE SEQUENCE [LARGE SCALE GENOMIC DNA]</scope>
    <source>
        <strain evidence="8 9">ATCC MYA-3509</strain>
    </source>
</reference>
<evidence type="ECO:0000313" key="8">
    <source>
        <dbReference type="EMBL" id="KAL0476566.1"/>
    </source>
</evidence>
<feature type="compositionally biased region" description="Basic residues" evidence="6">
    <location>
        <begin position="392"/>
        <end position="401"/>
    </location>
</feature>
<feature type="DNA-binding region" description="Homeobox" evidence="4">
    <location>
        <begin position="126"/>
        <end position="188"/>
    </location>
</feature>
<evidence type="ECO:0000256" key="6">
    <source>
        <dbReference type="SAM" id="MobiDB-lite"/>
    </source>
</evidence>
<proteinExistence type="predicted"/>
<keyword evidence="1 4" id="KW-0238">DNA-binding</keyword>
<dbReference type="PANTHER" id="PTHR11850">
    <property type="entry name" value="HOMEOBOX PROTEIN TRANSCRIPTION FACTORS"/>
    <property type="match status" value="1"/>
</dbReference>
<feature type="coiled-coil region" evidence="5">
    <location>
        <begin position="248"/>
        <end position="307"/>
    </location>
</feature>
<evidence type="ECO:0000256" key="5">
    <source>
        <dbReference type="SAM" id="Coils"/>
    </source>
</evidence>
<protein>
    <submittedName>
        <fullName evidence="8">PKNOX2</fullName>
    </submittedName>
</protein>
<feature type="domain" description="Homeobox" evidence="7">
    <location>
        <begin position="124"/>
        <end position="187"/>
    </location>
</feature>
<dbReference type="GO" id="GO:0006355">
    <property type="term" value="P:regulation of DNA-templated transcription"/>
    <property type="evidence" value="ECO:0007669"/>
    <property type="project" value="InterPro"/>
</dbReference>
<evidence type="ECO:0000256" key="3">
    <source>
        <dbReference type="ARBA" id="ARBA00023242"/>
    </source>
</evidence>
<evidence type="ECO:0000256" key="2">
    <source>
        <dbReference type="ARBA" id="ARBA00023155"/>
    </source>
</evidence>
<dbReference type="GO" id="GO:0003677">
    <property type="term" value="F:DNA binding"/>
    <property type="evidence" value="ECO:0007669"/>
    <property type="project" value="UniProtKB-UniRule"/>
</dbReference>
<keyword evidence="3 4" id="KW-0539">Nucleus</keyword>
<feature type="region of interest" description="Disordered" evidence="6">
    <location>
        <begin position="357"/>
        <end position="410"/>
    </location>
</feature>
<dbReference type="InterPro" id="IPR009057">
    <property type="entry name" value="Homeodomain-like_sf"/>
</dbReference>